<feature type="domain" description="SpaA-like prealbumin fold" evidence="5">
    <location>
        <begin position="142"/>
        <end position="225"/>
    </location>
</feature>
<dbReference type="PANTHER" id="PTHR36108:SF13">
    <property type="entry name" value="COLOSSIN-B-RELATED"/>
    <property type="match status" value="1"/>
</dbReference>
<feature type="transmembrane region" description="Helical" evidence="4">
    <location>
        <begin position="433"/>
        <end position="452"/>
    </location>
</feature>
<evidence type="ECO:0000256" key="4">
    <source>
        <dbReference type="SAM" id="Phobius"/>
    </source>
</evidence>
<dbReference type="RefSeq" id="WP_183540334.1">
    <property type="nucleotide sequence ID" value="NZ_JACHHV010000022.1"/>
</dbReference>
<keyword evidence="2" id="KW-0964">Secreted</keyword>
<keyword evidence="3" id="KW-0732">Signal</keyword>
<evidence type="ECO:0000256" key="1">
    <source>
        <dbReference type="ARBA" id="ARBA00007257"/>
    </source>
</evidence>
<dbReference type="Proteomes" id="UP000562464">
    <property type="component" value="Unassembled WGS sequence"/>
</dbReference>
<evidence type="ECO:0000313" key="7">
    <source>
        <dbReference type="Proteomes" id="UP000562464"/>
    </source>
</evidence>
<feature type="domain" description="SpaA-like prealbumin fold" evidence="5">
    <location>
        <begin position="2"/>
        <end position="37"/>
    </location>
</feature>
<keyword evidence="4" id="KW-1133">Transmembrane helix</keyword>
<organism evidence="6 7">
    <name type="scientific">Lactovum miscens</name>
    <dbReference type="NCBI Taxonomy" id="190387"/>
    <lineage>
        <taxon>Bacteria</taxon>
        <taxon>Bacillati</taxon>
        <taxon>Bacillota</taxon>
        <taxon>Bacilli</taxon>
        <taxon>Lactobacillales</taxon>
        <taxon>Streptococcaceae</taxon>
        <taxon>Lactovum</taxon>
    </lineage>
</organism>
<evidence type="ECO:0000256" key="2">
    <source>
        <dbReference type="ARBA" id="ARBA00022525"/>
    </source>
</evidence>
<feature type="domain" description="SpaA-like prealbumin fold" evidence="5">
    <location>
        <begin position="330"/>
        <end position="417"/>
    </location>
</feature>
<dbReference type="Pfam" id="PF17802">
    <property type="entry name" value="SpaA"/>
    <property type="match status" value="5"/>
</dbReference>
<gene>
    <name evidence="6" type="ORF">HNQ37_001254</name>
</gene>
<keyword evidence="7" id="KW-1185">Reference proteome</keyword>
<evidence type="ECO:0000313" key="6">
    <source>
        <dbReference type="EMBL" id="MBB5888361.1"/>
    </source>
</evidence>
<sequence>MPPGNYYFQETAAPAGYVFDSSKLNFTIALQTSPIVATVSAKNSEKTGSVLLTKTDEDTGNILPSAVFDLYKSDGTKVQSDLVTDSKGQILVNSLKPGNYYFQETSAPSGYVLDNKKLTFTVELQTIPQLAKVLAQNEQQTGSVELTKTDGDTNLVLPGANFSLYDHTGKEIRSDLITDNSGQIKVDGLKPGDYYFQEIAPPAGYDLNSEILNFTIAFQSTVKVATVSLTNSESTGVVALTKIDSDTGQVLAGAIFDLYKADGTRIQSDLTTNTQGQIEVSDLKPGDYYFQETAAPSGYELDSNKLNFTIVLQTTTKVTQVIAKNAEKTGSVSLTKVDSESGNKLAGAIFSLFDDKGKLLKSGLVTNSAGELIVTGLKPGKYYFLETTAPEGYILDTAKHYNFEIEIQKTAKISTITVANTKRAVILPDTGESTGSLTAVCGFIFITLAAVIKRKLKKVHKIK</sequence>
<feature type="domain" description="SpaA-like prealbumin fold" evidence="5">
    <location>
        <begin position="48"/>
        <end position="124"/>
    </location>
</feature>
<dbReference type="NCBIfam" id="TIGR01167">
    <property type="entry name" value="LPXTG_anchor"/>
    <property type="match status" value="1"/>
</dbReference>
<dbReference type="EMBL" id="JACHHV010000022">
    <property type="protein sequence ID" value="MBB5888361.1"/>
    <property type="molecule type" value="Genomic_DNA"/>
</dbReference>
<feature type="domain" description="SpaA-like prealbumin fold" evidence="5">
    <location>
        <begin position="238"/>
        <end position="319"/>
    </location>
</feature>
<evidence type="ECO:0000259" key="5">
    <source>
        <dbReference type="Pfam" id="PF17802"/>
    </source>
</evidence>
<protein>
    <submittedName>
        <fullName evidence="6">LPXTG-motif cell wall-anchored protein</fullName>
    </submittedName>
</protein>
<dbReference type="Gene3D" id="2.60.40.10">
    <property type="entry name" value="Immunoglobulins"/>
    <property type="match status" value="5"/>
</dbReference>
<name>A0A841C9W9_9LACT</name>
<keyword evidence="4" id="KW-0472">Membrane</keyword>
<comment type="caution">
    <text evidence="6">The sequence shown here is derived from an EMBL/GenBank/DDBJ whole genome shotgun (WGS) entry which is preliminary data.</text>
</comment>
<dbReference type="SUPFAM" id="SSF49478">
    <property type="entry name" value="Cna protein B-type domain"/>
    <property type="match status" value="4"/>
</dbReference>
<dbReference type="AlphaFoldDB" id="A0A841C9W9"/>
<evidence type="ECO:0000256" key="3">
    <source>
        <dbReference type="ARBA" id="ARBA00022729"/>
    </source>
</evidence>
<dbReference type="InterPro" id="IPR041033">
    <property type="entry name" value="SpaA_PFL_dom_1"/>
</dbReference>
<comment type="similarity">
    <text evidence="1">Belongs to the serine-aspartate repeat-containing protein (SDr) family.</text>
</comment>
<accession>A0A841C9W9</accession>
<dbReference type="PANTHER" id="PTHR36108">
    <property type="entry name" value="COLOSSIN-B-RELATED"/>
    <property type="match status" value="1"/>
</dbReference>
<reference evidence="6 7" key="1">
    <citation type="submission" date="2020-08" db="EMBL/GenBank/DDBJ databases">
        <title>Genomic Encyclopedia of Type Strains, Phase IV (KMG-IV): sequencing the most valuable type-strain genomes for metagenomic binning, comparative biology and taxonomic classification.</title>
        <authorList>
            <person name="Goeker M."/>
        </authorList>
    </citation>
    <scope>NUCLEOTIDE SEQUENCE [LARGE SCALE GENOMIC DNA]</scope>
    <source>
        <strain evidence="6 7">DSM 14925</strain>
    </source>
</reference>
<keyword evidence="4" id="KW-0812">Transmembrane</keyword>
<proteinExistence type="inferred from homology"/>
<dbReference type="InterPro" id="IPR013783">
    <property type="entry name" value="Ig-like_fold"/>
</dbReference>